<protein>
    <submittedName>
        <fullName evidence="2">MarR family transcriptional regulator</fullName>
    </submittedName>
</protein>
<dbReference type="PANTHER" id="PTHR33164">
    <property type="entry name" value="TRANSCRIPTIONAL REGULATOR, MARR FAMILY"/>
    <property type="match status" value="1"/>
</dbReference>
<dbReference type="InterPro" id="IPR000835">
    <property type="entry name" value="HTH_MarR-typ"/>
</dbReference>
<organism evidence="2 3">
    <name type="scientific">Streptomyces liangshanensis</name>
    <dbReference type="NCBI Taxonomy" id="2717324"/>
    <lineage>
        <taxon>Bacteria</taxon>
        <taxon>Bacillati</taxon>
        <taxon>Actinomycetota</taxon>
        <taxon>Actinomycetes</taxon>
        <taxon>Kitasatosporales</taxon>
        <taxon>Streptomycetaceae</taxon>
        <taxon>Streptomyces</taxon>
    </lineage>
</organism>
<dbReference type="Proteomes" id="UP000501179">
    <property type="component" value="Chromosome"/>
</dbReference>
<dbReference type="GO" id="GO:0003700">
    <property type="term" value="F:DNA-binding transcription factor activity"/>
    <property type="evidence" value="ECO:0007669"/>
    <property type="project" value="InterPro"/>
</dbReference>
<dbReference type="Gene3D" id="1.10.10.10">
    <property type="entry name" value="Winged helix-like DNA-binding domain superfamily/Winged helix DNA-binding domain"/>
    <property type="match status" value="1"/>
</dbReference>
<dbReference type="InterPro" id="IPR036390">
    <property type="entry name" value="WH_DNA-bd_sf"/>
</dbReference>
<dbReference type="SMART" id="SM00347">
    <property type="entry name" value="HTH_MARR"/>
    <property type="match status" value="1"/>
</dbReference>
<evidence type="ECO:0000313" key="3">
    <source>
        <dbReference type="Proteomes" id="UP000501179"/>
    </source>
</evidence>
<dbReference type="InterPro" id="IPR039422">
    <property type="entry name" value="MarR/SlyA-like"/>
</dbReference>
<dbReference type="KEGG" id="slia:HA039_01775"/>
<feature type="domain" description="HTH marR-type" evidence="1">
    <location>
        <begin position="16"/>
        <end position="152"/>
    </location>
</feature>
<dbReference type="SUPFAM" id="SSF46785">
    <property type="entry name" value="Winged helix' DNA-binding domain"/>
    <property type="match status" value="1"/>
</dbReference>
<gene>
    <name evidence="2" type="ORF">HA039_01775</name>
</gene>
<sequence length="154" mass="16840">MTADKTPPLPPLDPDEEALIRELGRVMSVLPRAVDADMIRERQIPISEYTTLMHLSEAPDRLMRMSELAAACNLSVSGMTRVVTRLEGSGLVRRVRCDGDARGWNAVLTDAGLARLEQAWPAHLASVRRHVLDHLEGADLARLTAALRSIAPSA</sequence>
<dbReference type="PANTHER" id="PTHR33164:SF99">
    <property type="entry name" value="MARR FAMILY REGULATORY PROTEIN"/>
    <property type="match status" value="1"/>
</dbReference>
<accession>A0A6G9GSL5</accession>
<evidence type="ECO:0000313" key="2">
    <source>
        <dbReference type="EMBL" id="QIQ01200.1"/>
    </source>
</evidence>
<dbReference type="GO" id="GO:0006950">
    <property type="term" value="P:response to stress"/>
    <property type="evidence" value="ECO:0007669"/>
    <property type="project" value="TreeGrafter"/>
</dbReference>
<proteinExistence type="predicted"/>
<keyword evidence="3" id="KW-1185">Reference proteome</keyword>
<dbReference type="InterPro" id="IPR036388">
    <property type="entry name" value="WH-like_DNA-bd_sf"/>
</dbReference>
<dbReference type="RefSeq" id="WP_167022736.1">
    <property type="nucleotide sequence ID" value="NZ_CP050177.1"/>
</dbReference>
<reference evidence="2 3" key="1">
    <citation type="submission" date="2020-03" db="EMBL/GenBank/DDBJ databases">
        <title>A novel species.</title>
        <authorList>
            <person name="Gao J."/>
        </authorList>
    </citation>
    <scope>NUCLEOTIDE SEQUENCE [LARGE SCALE GENOMIC DNA]</scope>
    <source>
        <strain evidence="2 3">QMT-12</strain>
    </source>
</reference>
<dbReference type="Pfam" id="PF12802">
    <property type="entry name" value="MarR_2"/>
    <property type="match status" value="1"/>
</dbReference>
<dbReference type="AlphaFoldDB" id="A0A6G9GSL5"/>
<name>A0A6G9GSL5_9ACTN</name>
<dbReference type="PROSITE" id="PS50995">
    <property type="entry name" value="HTH_MARR_2"/>
    <property type="match status" value="1"/>
</dbReference>
<dbReference type="EMBL" id="CP050177">
    <property type="protein sequence ID" value="QIQ01200.1"/>
    <property type="molecule type" value="Genomic_DNA"/>
</dbReference>
<evidence type="ECO:0000259" key="1">
    <source>
        <dbReference type="PROSITE" id="PS50995"/>
    </source>
</evidence>